<dbReference type="PROSITE" id="PS50104">
    <property type="entry name" value="TIR"/>
    <property type="match status" value="1"/>
</dbReference>
<dbReference type="Gene3D" id="3.40.50.10140">
    <property type="entry name" value="Toll/interleukin-1 receptor homology (TIR) domain"/>
    <property type="match status" value="1"/>
</dbReference>
<dbReference type="InParanoid" id="A0A059CQJ8"/>
<feature type="domain" description="TIR" evidence="1">
    <location>
        <begin position="1"/>
        <end position="93"/>
    </location>
</feature>
<dbReference type="Gramene" id="KCW80753">
    <property type="protein sequence ID" value="KCW80753"/>
    <property type="gene ID" value="EUGRSUZ_C02142"/>
</dbReference>
<dbReference type="Gene3D" id="3.40.50.300">
    <property type="entry name" value="P-loop containing nucleotide triphosphate hydrolases"/>
    <property type="match status" value="1"/>
</dbReference>
<evidence type="ECO:0000259" key="1">
    <source>
        <dbReference type="PROSITE" id="PS50104"/>
    </source>
</evidence>
<dbReference type="PANTHER" id="PTHR11017:SF570">
    <property type="entry name" value="DISEASE RESISTANCE PROTEIN (TIR-NBS CLASS)-RELATED"/>
    <property type="match status" value="1"/>
</dbReference>
<organism evidence="2">
    <name type="scientific">Eucalyptus grandis</name>
    <name type="common">Flooded gum</name>
    <dbReference type="NCBI Taxonomy" id="71139"/>
    <lineage>
        <taxon>Eukaryota</taxon>
        <taxon>Viridiplantae</taxon>
        <taxon>Streptophyta</taxon>
        <taxon>Embryophyta</taxon>
        <taxon>Tracheophyta</taxon>
        <taxon>Spermatophyta</taxon>
        <taxon>Magnoliopsida</taxon>
        <taxon>eudicotyledons</taxon>
        <taxon>Gunneridae</taxon>
        <taxon>Pentapetalae</taxon>
        <taxon>rosids</taxon>
        <taxon>malvids</taxon>
        <taxon>Myrtales</taxon>
        <taxon>Myrtaceae</taxon>
        <taxon>Myrtoideae</taxon>
        <taxon>Eucalypteae</taxon>
        <taxon>Eucalyptus</taxon>
    </lineage>
</organism>
<evidence type="ECO:0000313" key="2">
    <source>
        <dbReference type="EMBL" id="KCW80753.1"/>
    </source>
</evidence>
<gene>
    <name evidence="2" type="ORF">EUGRSUZ_C02142</name>
</gene>
<name>A0A059CQJ8_EUCGR</name>
<dbReference type="PANTHER" id="PTHR11017">
    <property type="entry name" value="LEUCINE-RICH REPEAT-CONTAINING PROTEIN"/>
    <property type="match status" value="1"/>
</dbReference>
<dbReference type="Pfam" id="PF01582">
    <property type="entry name" value="TIR"/>
    <property type="match status" value="1"/>
</dbReference>
<dbReference type="InterPro" id="IPR044974">
    <property type="entry name" value="Disease_R_plants"/>
</dbReference>
<dbReference type="GO" id="GO:0006952">
    <property type="term" value="P:defense response"/>
    <property type="evidence" value="ECO:0007669"/>
    <property type="project" value="InterPro"/>
</dbReference>
<dbReference type="SUPFAM" id="SSF52200">
    <property type="entry name" value="Toll/Interleukin receptor TIR domain"/>
    <property type="match status" value="1"/>
</dbReference>
<dbReference type="GO" id="GO:0007165">
    <property type="term" value="P:signal transduction"/>
    <property type="evidence" value="ECO:0000318"/>
    <property type="project" value="GO_Central"/>
</dbReference>
<dbReference type="GO" id="GO:0005634">
    <property type="term" value="C:nucleus"/>
    <property type="evidence" value="ECO:0000318"/>
    <property type="project" value="GO_Central"/>
</dbReference>
<sequence>MGRRVGLRLLHTIARPKISIPIFSESCGASKRCLRQLVQMAADGKSAGQVVLPFFDGVERSHAPHQTGSFQEAFRSQEMCFEQRDVEAGQQVLGDVSFLKGWEWERIVNGHRGEFVIIVVETDPSEFRQGFRINVPESLVGNNDHIKKIMGLLDTTSNGTRRIGIYGMGGIGKITFTFGEFALQKIVNDSSR</sequence>
<proteinExistence type="predicted"/>
<dbReference type="InterPro" id="IPR035897">
    <property type="entry name" value="Toll_tir_struct_dom_sf"/>
</dbReference>
<dbReference type="EMBL" id="KK198755">
    <property type="protein sequence ID" value="KCW80753.1"/>
    <property type="molecule type" value="Genomic_DNA"/>
</dbReference>
<dbReference type="SUPFAM" id="SSF52540">
    <property type="entry name" value="P-loop containing nucleoside triphosphate hydrolases"/>
    <property type="match status" value="1"/>
</dbReference>
<dbReference type="AlphaFoldDB" id="A0A059CQJ8"/>
<protein>
    <recommendedName>
        <fullName evidence="1">TIR domain-containing protein</fullName>
    </recommendedName>
</protein>
<dbReference type="InterPro" id="IPR027417">
    <property type="entry name" value="P-loop_NTPase"/>
</dbReference>
<reference evidence="2" key="1">
    <citation type="submission" date="2013-07" db="EMBL/GenBank/DDBJ databases">
        <title>The genome of Eucalyptus grandis.</title>
        <authorList>
            <person name="Schmutz J."/>
            <person name="Hayes R."/>
            <person name="Myburg A."/>
            <person name="Tuskan G."/>
            <person name="Grattapaglia D."/>
            <person name="Rokhsar D.S."/>
        </authorList>
    </citation>
    <scope>NUCLEOTIDE SEQUENCE</scope>
    <source>
        <tissue evidence="2">Leaf extractions</tissue>
    </source>
</reference>
<accession>A0A059CQJ8</accession>
<dbReference type="InterPro" id="IPR000157">
    <property type="entry name" value="TIR_dom"/>
</dbReference>